<dbReference type="Gene3D" id="2.10.25.10">
    <property type="entry name" value="Laminin"/>
    <property type="match status" value="3"/>
</dbReference>
<dbReference type="PANTHER" id="PTHR15036">
    <property type="entry name" value="PIKACHURIN-LIKE PROTEIN"/>
    <property type="match status" value="1"/>
</dbReference>
<dbReference type="InterPro" id="IPR001791">
    <property type="entry name" value="Laminin_G"/>
</dbReference>
<keyword evidence="4" id="KW-1133">Transmembrane helix</keyword>
<proteinExistence type="predicted"/>
<dbReference type="InterPro" id="IPR000742">
    <property type="entry name" value="EGF"/>
</dbReference>
<dbReference type="CDD" id="cd00110">
    <property type="entry name" value="LamG"/>
    <property type="match status" value="4"/>
</dbReference>
<evidence type="ECO:0000259" key="6">
    <source>
        <dbReference type="PROSITE" id="PS50026"/>
    </source>
</evidence>
<comment type="caution">
    <text evidence="8">The sequence shown here is derived from an EMBL/GenBank/DDBJ whole genome shotgun (WGS) entry which is preliminary data.</text>
</comment>
<feature type="domain" description="EGF-like" evidence="6">
    <location>
        <begin position="1400"/>
        <end position="1438"/>
    </location>
</feature>
<feature type="transmembrane region" description="Helical" evidence="4">
    <location>
        <begin position="1692"/>
        <end position="1713"/>
    </location>
</feature>
<keyword evidence="4" id="KW-0472">Membrane</keyword>
<dbReference type="PROSITE" id="PS01186">
    <property type="entry name" value="EGF_2"/>
    <property type="match status" value="1"/>
</dbReference>
<dbReference type="EMBL" id="JBFDAA010000009">
    <property type="protein sequence ID" value="KAL1129425.1"/>
    <property type="molecule type" value="Genomic_DNA"/>
</dbReference>
<evidence type="ECO:0000259" key="5">
    <source>
        <dbReference type="PROSITE" id="PS50025"/>
    </source>
</evidence>
<evidence type="ECO:0000256" key="2">
    <source>
        <dbReference type="PROSITE-ProRule" id="PRU00076"/>
    </source>
</evidence>
<feature type="disulfide bond" evidence="2">
    <location>
        <begin position="1408"/>
        <end position="1425"/>
    </location>
</feature>
<dbReference type="SMART" id="SM00181">
    <property type="entry name" value="EGF"/>
    <property type="match status" value="4"/>
</dbReference>
<feature type="region of interest" description="Disordered" evidence="3">
    <location>
        <begin position="95"/>
        <end position="116"/>
    </location>
</feature>
<dbReference type="SUPFAM" id="SSF57362">
    <property type="entry name" value="BPTI-like"/>
    <property type="match status" value="1"/>
</dbReference>
<evidence type="ECO:0000256" key="3">
    <source>
        <dbReference type="SAM" id="MobiDB-lite"/>
    </source>
</evidence>
<dbReference type="FunFam" id="2.10.25.10:FF:000459">
    <property type="entry name" value="Axotactin, isoform B"/>
    <property type="match status" value="1"/>
</dbReference>
<feature type="domain" description="EGF-like" evidence="6">
    <location>
        <begin position="322"/>
        <end position="360"/>
    </location>
</feature>
<keyword evidence="2" id="KW-0245">EGF-like domain</keyword>
<dbReference type="PROSITE" id="PS50026">
    <property type="entry name" value="EGF_3"/>
    <property type="match status" value="4"/>
</dbReference>
<dbReference type="PROSITE" id="PS50025">
    <property type="entry name" value="LAM_G_DOMAIN"/>
    <property type="match status" value="6"/>
</dbReference>
<keyword evidence="1 2" id="KW-1015">Disulfide bond</keyword>
<dbReference type="Gene3D" id="2.60.120.200">
    <property type="match status" value="6"/>
</dbReference>
<dbReference type="Proteomes" id="UP001558652">
    <property type="component" value="Unassembled WGS sequence"/>
</dbReference>
<reference evidence="8 9" key="1">
    <citation type="submission" date="2024-07" db="EMBL/GenBank/DDBJ databases">
        <title>Chromosome-level genome assembly of the water stick insect Ranatra chinensis (Heteroptera: Nepidae).</title>
        <authorList>
            <person name="Liu X."/>
        </authorList>
    </citation>
    <scope>NUCLEOTIDE SEQUENCE [LARGE SCALE GENOMIC DNA]</scope>
    <source>
        <strain evidence="8">Cailab_2021Rc</strain>
        <tissue evidence="8">Muscle</tissue>
    </source>
</reference>
<dbReference type="InterPro" id="IPR036880">
    <property type="entry name" value="Kunitz_BPTI_sf"/>
</dbReference>
<sequence length="1829" mass="205409">MPPSCRPSTPALACGFLYIETLTNCTSHFPERCRGIVLRGPCTDWVHKWYFNQSIQACRTFVYGGCKGENVFNSEAECLHYCIGGDHTLPPHLISGEKKSAPPGKPRLPHHQRGPELTFPQTGHHKVFMMVKSNAFIQLDGNRIPTFQLRLCREISFQFRTRLPHGLLVYHSIKDRPEGLDPYALYVIVEKGQLKVVHVFGKHSTSVIVGEGLNRDRWHSVTVTIDVKGTRLIAKVDNQSQETLIHGLRKNNNYGVSTDLTSVVLIGGLSPEEKLHGVKYIIESFVGCIKNMILSAGKTANDLLAIKPLIATKHDNVQEGCINKCRTRENLCFVGSMCINHYNHLSCDCFGTNYEGELCDIYTATVLTLRGSSFVSYRVYDWKDRVHSSVNRISLHFKTHFDDSALFYASGESPNHHHIAVCIVNSTVVVDVDLGGGSISTRMGKAVTNNQWRNLTIVHHGSTVTILLDSEKLKLNLPGSQHLYIDPEIYIGGGPELLQRKGLTSYNNFVGSLKYVFYNDVSILYELNKVNPKVHYIGVLEPEFVESDVDVIPMTFPFPSSRFWWPTNASMKNNHLSVVFEFKSSRNMAVLASANVTSSTGKGYWELRLVNEELRFELIPDVLKNFTHLTTVKYDARGTWHTVELGYSNVEVNLTVDFKQKQDQLQSGLNLVLGDQIIIGWSPVGKANVGLVGCMREVKINGQIIEPRFVVRTHHMFGQVSLDNCELVDPCKRPNACEHNGKCSMIDDQLQCDCKGTGYIGKNCHFAQFRKTCEELALLGYTKPDVYLIDIDGNGRFPPAHVKCEFQSLEDSTKTIVEHNLPSQVDVRSLAEKDFSFTISYREFTSEMLQELISHSLYCSQYIKYDCYKAPLELHSATWFVSAANNGTVDYLGNVKRGSCPCAENRTCVNPDQSCNCDISEAKWLSDEGHYISPNSLGITQMVFLQQKDLEEDALGRITLGPLECVETNTQKYVVTFTTSQSYIEVPGWRKGDIAFSFRTTAEKAILLYQPPIRPHHPSFMVALTSDFQLTFNFTLNTGQSKELAIKSQRKLNSGEWQKIWIDYNEHHVRFMINTDYQMVDLLPEEEFGPFEGSMFIGGATEDLLEKRSVRQGLIGCFRGLVVNGEILDIYSYMSVHLSEIIKDCKPSCDPSPCKNGATCKELWSAFQCVCENPWAYIGTYCETNINENGLTLVTTDSYFKRNYLADSDDPDKLVFKGLLNETFLVNLRTYDQHSLVLHANDHLNNFVQLFITDGKVVVLLFNSGDTIHNVTVEYPDLSSGKSVQIAVVRSAVETWMYVNDRNSSIPYGINLLSEYSHKPWLNPEKEVLAPQRPPAPPTDYFQVSLGGYDSLLSMSEDKPLQGYIGCIRGLKIGETLVNLTNYIESANKSDVVGMAAGCSMKCDEEPCKNQGVCIEDFLKGESSCDCELTSYYGEFCGQEKGADFSGESVLQRKFPLEGPVTNIKVQLAFSSSDDRQRNTVVLLLQTENKRSYYLLVALSAEGDLIFEEDREGSAFGARLKDRFFLNGARHSVYYKRTNDVAVLVIDRKSVPLAPIPVLSLTEVPDGHPGANEVQIGGLNTSDPRFAAYTSYSGCLSNVFLEVNQYSMKPLDEYMLFTKTGSEEVVVKNSQGVRSAQCAFFDAIHKPRPGPSLNISVGQEKQASWVEDPPARIPYKSLYSDSSTKEEGAGRVFFIIATSVFCIVITGTLYHVYRTHVAYKRRKEEAAEVAEATILWHNSQLQFQEKTIAMNPIKPVRSRSQDDGKTNFNGGDLKSGYKSAPTMQAVPTVRFRIPAEEQTVAKGLDCLQLLWLFMYYNLFHTNFIIFLVL</sequence>
<evidence type="ECO:0000256" key="1">
    <source>
        <dbReference type="ARBA" id="ARBA00023157"/>
    </source>
</evidence>
<dbReference type="Pfam" id="PF02210">
    <property type="entry name" value="Laminin_G_2"/>
    <property type="match status" value="6"/>
</dbReference>
<dbReference type="CDD" id="cd00054">
    <property type="entry name" value="EGF_CA"/>
    <property type="match status" value="2"/>
</dbReference>
<comment type="caution">
    <text evidence="2">Lacks conserved residue(s) required for the propagation of feature annotation.</text>
</comment>
<organism evidence="8 9">
    <name type="scientific">Ranatra chinensis</name>
    <dbReference type="NCBI Taxonomy" id="642074"/>
    <lineage>
        <taxon>Eukaryota</taxon>
        <taxon>Metazoa</taxon>
        <taxon>Ecdysozoa</taxon>
        <taxon>Arthropoda</taxon>
        <taxon>Hexapoda</taxon>
        <taxon>Insecta</taxon>
        <taxon>Pterygota</taxon>
        <taxon>Neoptera</taxon>
        <taxon>Paraneoptera</taxon>
        <taxon>Hemiptera</taxon>
        <taxon>Heteroptera</taxon>
        <taxon>Panheteroptera</taxon>
        <taxon>Nepomorpha</taxon>
        <taxon>Nepidae</taxon>
        <taxon>Ranatrinae</taxon>
        <taxon>Ranatra</taxon>
    </lineage>
</organism>
<feature type="domain" description="Laminin G" evidence="5">
    <location>
        <begin position="1189"/>
        <end position="1399"/>
    </location>
</feature>
<gene>
    <name evidence="8" type="ORF">AAG570_013951</name>
</gene>
<evidence type="ECO:0000313" key="8">
    <source>
        <dbReference type="EMBL" id="KAL1129425.1"/>
    </source>
</evidence>
<dbReference type="InterPro" id="IPR013320">
    <property type="entry name" value="ConA-like_dom_sf"/>
</dbReference>
<feature type="domain" description="Laminin G" evidence="5">
    <location>
        <begin position="973"/>
        <end position="1145"/>
    </location>
</feature>
<dbReference type="SUPFAM" id="SSF49899">
    <property type="entry name" value="Concanavalin A-like lectins/glucanases"/>
    <property type="match status" value="6"/>
</dbReference>
<feature type="domain" description="Laminin G" evidence="5">
    <location>
        <begin position="1442"/>
        <end position="1638"/>
    </location>
</feature>
<keyword evidence="9" id="KW-1185">Reference proteome</keyword>
<feature type="transmembrane region" description="Helical" evidence="4">
    <location>
        <begin position="1809"/>
        <end position="1828"/>
    </location>
</feature>
<accession>A0ABD0YDP7</accession>
<name>A0ABD0YDP7_9HEMI</name>
<dbReference type="SMART" id="SM00131">
    <property type="entry name" value="KU"/>
    <property type="match status" value="1"/>
</dbReference>
<dbReference type="Gene3D" id="4.10.410.10">
    <property type="entry name" value="Pancreatic trypsin inhibitor Kunitz domain"/>
    <property type="match status" value="1"/>
</dbReference>
<feature type="domain" description="Laminin G" evidence="5">
    <location>
        <begin position="553"/>
        <end position="725"/>
    </location>
</feature>
<feature type="domain" description="EGF-like" evidence="6">
    <location>
        <begin position="1146"/>
        <end position="1183"/>
    </location>
</feature>
<dbReference type="SMART" id="SM00282">
    <property type="entry name" value="LamG"/>
    <property type="match status" value="5"/>
</dbReference>
<feature type="domain" description="Laminin G" evidence="5">
    <location>
        <begin position="364"/>
        <end position="545"/>
    </location>
</feature>
<dbReference type="GO" id="GO:0016020">
    <property type="term" value="C:membrane"/>
    <property type="evidence" value="ECO:0007669"/>
    <property type="project" value="UniProtKB-SubCell"/>
</dbReference>
<evidence type="ECO:0000259" key="7">
    <source>
        <dbReference type="PROSITE" id="PS50279"/>
    </source>
</evidence>
<dbReference type="PANTHER" id="PTHR15036:SF49">
    <property type="entry name" value="AXOTACTIN"/>
    <property type="match status" value="1"/>
</dbReference>
<dbReference type="PROSITE" id="PS50279">
    <property type="entry name" value="BPTI_KUNITZ_2"/>
    <property type="match status" value="1"/>
</dbReference>
<feature type="domain" description="Laminin G" evidence="5">
    <location>
        <begin position="126"/>
        <end position="321"/>
    </location>
</feature>
<dbReference type="Pfam" id="PF00008">
    <property type="entry name" value="EGF"/>
    <property type="match status" value="1"/>
</dbReference>
<protein>
    <submittedName>
        <fullName evidence="8">Uncharacterized protein</fullName>
    </submittedName>
</protein>
<keyword evidence="4" id="KW-0812">Transmembrane</keyword>
<dbReference type="Gene3D" id="2.60.120.1000">
    <property type="match status" value="1"/>
</dbReference>
<feature type="domain" description="BPTI/Kunitz inhibitor" evidence="7">
    <location>
        <begin position="33"/>
        <end position="82"/>
    </location>
</feature>
<dbReference type="Pfam" id="PF00014">
    <property type="entry name" value="Kunitz_BPTI"/>
    <property type="match status" value="1"/>
</dbReference>
<evidence type="ECO:0000256" key="4">
    <source>
        <dbReference type="SAM" id="Phobius"/>
    </source>
</evidence>
<evidence type="ECO:0000313" key="9">
    <source>
        <dbReference type="Proteomes" id="UP001558652"/>
    </source>
</evidence>
<feature type="domain" description="EGF-like" evidence="6">
    <location>
        <begin position="727"/>
        <end position="765"/>
    </location>
</feature>
<dbReference type="InterPro" id="IPR050372">
    <property type="entry name" value="Neurexin-related_CASP"/>
</dbReference>
<dbReference type="InterPro" id="IPR002223">
    <property type="entry name" value="Kunitz_BPTI"/>
</dbReference>